<proteinExistence type="predicted"/>
<evidence type="ECO:0000313" key="2">
    <source>
        <dbReference type="EMBL" id="KAF5177531.1"/>
    </source>
</evidence>
<name>A0A7J6UYN4_THATH</name>
<evidence type="ECO:0000256" key="1">
    <source>
        <dbReference type="SAM" id="SignalP"/>
    </source>
</evidence>
<keyword evidence="1" id="KW-0732">Signal</keyword>
<protein>
    <submittedName>
        <fullName evidence="2">Uncharacterized protein</fullName>
    </submittedName>
</protein>
<comment type="caution">
    <text evidence="2">The sequence shown here is derived from an EMBL/GenBank/DDBJ whole genome shotgun (WGS) entry which is preliminary data.</text>
</comment>
<evidence type="ECO:0000313" key="3">
    <source>
        <dbReference type="Proteomes" id="UP000554482"/>
    </source>
</evidence>
<sequence length="173" mass="18053">MKLNIISILFFAVQLAGIFAAAISNSTAECGSLGVMSTKDLPASINAANIRKCADHPLGHKRSGMRAIMLRLSVALTGIVGGFVVLPEVDNGAGLLPTVELGIGPNVPLMNNVEIKTPLALTVAEIVSKAQKPADAAAIIKTNNFSLVCVYVYIIKGSRYKVGSGLFPMFAGI</sequence>
<feature type="signal peptide" evidence="1">
    <location>
        <begin position="1"/>
        <end position="20"/>
    </location>
</feature>
<dbReference type="OrthoDB" id="3660930at2759"/>
<organism evidence="2 3">
    <name type="scientific">Thalictrum thalictroides</name>
    <name type="common">Rue-anemone</name>
    <name type="synonym">Anemone thalictroides</name>
    <dbReference type="NCBI Taxonomy" id="46969"/>
    <lineage>
        <taxon>Eukaryota</taxon>
        <taxon>Viridiplantae</taxon>
        <taxon>Streptophyta</taxon>
        <taxon>Embryophyta</taxon>
        <taxon>Tracheophyta</taxon>
        <taxon>Spermatophyta</taxon>
        <taxon>Magnoliopsida</taxon>
        <taxon>Ranunculales</taxon>
        <taxon>Ranunculaceae</taxon>
        <taxon>Thalictroideae</taxon>
        <taxon>Thalictrum</taxon>
    </lineage>
</organism>
<gene>
    <name evidence="2" type="ORF">FRX31_032881</name>
</gene>
<feature type="chain" id="PRO_5029804570" evidence="1">
    <location>
        <begin position="21"/>
        <end position="173"/>
    </location>
</feature>
<keyword evidence="3" id="KW-1185">Reference proteome</keyword>
<reference evidence="2 3" key="1">
    <citation type="submission" date="2020-06" db="EMBL/GenBank/DDBJ databases">
        <title>Transcriptomic and genomic resources for Thalictrum thalictroides and T. hernandezii: Facilitating candidate gene discovery in an emerging model plant lineage.</title>
        <authorList>
            <person name="Arias T."/>
            <person name="Riano-Pachon D.M."/>
            <person name="Di Stilio V.S."/>
        </authorList>
    </citation>
    <scope>NUCLEOTIDE SEQUENCE [LARGE SCALE GENOMIC DNA]</scope>
    <source>
        <strain evidence="3">cv. WT478/WT964</strain>
        <tissue evidence="2">Leaves</tissue>
    </source>
</reference>
<accession>A0A7J6UYN4</accession>
<dbReference type="AlphaFoldDB" id="A0A7J6UYN4"/>
<dbReference type="EMBL" id="JABWDY010041289">
    <property type="protein sequence ID" value="KAF5177531.1"/>
    <property type="molecule type" value="Genomic_DNA"/>
</dbReference>
<dbReference type="Proteomes" id="UP000554482">
    <property type="component" value="Unassembled WGS sequence"/>
</dbReference>